<comment type="subcellular location">
    <subcellularLocation>
        <location evidence="1">Membrane</location>
        <topology evidence="1">Multi-pass membrane protein</topology>
    </subcellularLocation>
</comment>
<keyword evidence="3" id="KW-0813">Transport</keyword>
<evidence type="ECO:0000256" key="8">
    <source>
        <dbReference type="ARBA" id="ARBA00023136"/>
    </source>
</evidence>
<keyword evidence="6 10" id="KW-0067">ATP-binding</keyword>
<dbReference type="InterPro" id="IPR003439">
    <property type="entry name" value="ABC_transporter-like_ATP-bd"/>
</dbReference>
<organism evidence="10 11">
    <name type="scientific">Oryctes borbonicus</name>
    <dbReference type="NCBI Taxonomy" id="1629725"/>
    <lineage>
        <taxon>Eukaryota</taxon>
        <taxon>Metazoa</taxon>
        <taxon>Ecdysozoa</taxon>
        <taxon>Arthropoda</taxon>
        <taxon>Hexapoda</taxon>
        <taxon>Insecta</taxon>
        <taxon>Pterygota</taxon>
        <taxon>Neoptera</taxon>
        <taxon>Endopterygota</taxon>
        <taxon>Coleoptera</taxon>
        <taxon>Polyphaga</taxon>
        <taxon>Scarabaeiformia</taxon>
        <taxon>Scarabaeidae</taxon>
        <taxon>Dynastinae</taxon>
        <taxon>Oryctes</taxon>
    </lineage>
</organism>
<dbReference type="AlphaFoldDB" id="A0A0T6BGB8"/>
<dbReference type="PANTHER" id="PTHR48041">
    <property type="entry name" value="ABC TRANSPORTER G FAMILY MEMBER 28"/>
    <property type="match status" value="1"/>
</dbReference>
<dbReference type="SUPFAM" id="SSF52540">
    <property type="entry name" value="P-loop containing nucleoside triphosphate hydrolases"/>
    <property type="match status" value="1"/>
</dbReference>
<dbReference type="GO" id="GO:0005886">
    <property type="term" value="C:plasma membrane"/>
    <property type="evidence" value="ECO:0007669"/>
    <property type="project" value="TreeGrafter"/>
</dbReference>
<evidence type="ECO:0000256" key="4">
    <source>
        <dbReference type="ARBA" id="ARBA00022692"/>
    </source>
</evidence>
<feature type="non-terminal residue" evidence="10">
    <location>
        <position position="204"/>
    </location>
</feature>
<comment type="similarity">
    <text evidence="2">Belongs to the ABC transporter superfamily. ABCG family. Eye pigment precursor importer (TC 3.A.1.204) subfamily.</text>
</comment>
<dbReference type="FunFam" id="3.40.50.300:FF:001077">
    <property type="entry name" value="Uncharacterized protein, isoform A"/>
    <property type="match status" value="1"/>
</dbReference>
<dbReference type="OrthoDB" id="66620at2759"/>
<dbReference type="Pfam" id="PF00005">
    <property type="entry name" value="ABC_tran"/>
    <property type="match status" value="1"/>
</dbReference>
<keyword evidence="11" id="KW-1185">Reference proteome</keyword>
<evidence type="ECO:0000259" key="9">
    <source>
        <dbReference type="PROSITE" id="PS50893"/>
    </source>
</evidence>
<evidence type="ECO:0000313" key="11">
    <source>
        <dbReference type="Proteomes" id="UP000051574"/>
    </source>
</evidence>
<reference evidence="10 11" key="1">
    <citation type="submission" date="2015-09" db="EMBL/GenBank/DDBJ databases">
        <title>Draft genome of the scarab beetle Oryctes borbonicus.</title>
        <authorList>
            <person name="Meyer J.M."/>
            <person name="Markov G.V."/>
            <person name="Baskaran P."/>
            <person name="Herrmann M."/>
            <person name="Sommer R.J."/>
            <person name="Roedelsperger C."/>
        </authorList>
    </citation>
    <scope>NUCLEOTIDE SEQUENCE [LARGE SCALE GENOMIC DNA]</scope>
    <source>
        <strain evidence="10">OB123</strain>
        <tissue evidence="10">Whole animal</tissue>
    </source>
</reference>
<evidence type="ECO:0000256" key="2">
    <source>
        <dbReference type="ARBA" id="ARBA00005814"/>
    </source>
</evidence>
<gene>
    <name evidence="10" type="ORF">AMK59_2052</name>
</gene>
<dbReference type="InterPro" id="IPR003593">
    <property type="entry name" value="AAA+_ATPase"/>
</dbReference>
<dbReference type="GO" id="GO:0016887">
    <property type="term" value="F:ATP hydrolysis activity"/>
    <property type="evidence" value="ECO:0007669"/>
    <property type="project" value="InterPro"/>
</dbReference>
<dbReference type="GO" id="GO:0005524">
    <property type="term" value="F:ATP binding"/>
    <property type="evidence" value="ECO:0007669"/>
    <property type="project" value="UniProtKB-KW"/>
</dbReference>
<accession>A0A0T6BGB8</accession>
<comment type="caution">
    <text evidence="10">The sequence shown here is derived from an EMBL/GenBank/DDBJ whole genome shotgun (WGS) entry which is preliminary data.</text>
</comment>
<evidence type="ECO:0000313" key="10">
    <source>
        <dbReference type="EMBL" id="KRT86392.1"/>
    </source>
</evidence>
<dbReference type="Gene3D" id="3.40.50.300">
    <property type="entry name" value="P-loop containing nucleotide triphosphate hydrolases"/>
    <property type="match status" value="1"/>
</dbReference>
<keyword evidence="4" id="KW-0812">Transmembrane</keyword>
<dbReference type="EMBL" id="LJIG01000548">
    <property type="protein sequence ID" value="KRT86392.1"/>
    <property type="molecule type" value="Genomic_DNA"/>
</dbReference>
<dbReference type="Proteomes" id="UP000051574">
    <property type="component" value="Unassembled WGS sequence"/>
</dbReference>
<dbReference type="PROSITE" id="PS50893">
    <property type="entry name" value="ABC_TRANSPORTER_2"/>
    <property type="match status" value="1"/>
</dbReference>
<dbReference type="SMART" id="SM00382">
    <property type="entry name" value="AAA"/>
    <property type="match status" value="1"/>
</dbReference>
<dbReference type="GO" id="GO:0042626">
    <property type="term" value="F:ATPase-coupled transmembrane transporter activity"/>
    <property type="evidence" value="ECO:0007669"/>
    <property type="project" value="TreeGrafter"/>
</dbReference>
<protein>
    <submittedName>
        <fullName evidence="10">ABC transporter ATP-binding protein</fullName>
    </submittedName>
</protein>
<evidence type="ECO:0000256" key="3">
    <source>
        <dbReference type="ARBA" id="ARBA00022448"/>
    </source>
</evidence>
<sequence>MATDTALKHVDIHFSDLSYHAKSKCLLHGISGQFLGGQLTGILGSSGAGKSTLLNILAGHVHHGTSGNICINGKPRDNKLFHKISSYIMQEDMVQPRLTIRELMNSAADLKLGSHHSQRAKDKIVTEVLTSMGLDSCIDTITGHLSGGQRKRLCIALELVNNPPVIFLDEPTTGLDDVSTKQCILLLKSLASKGKTVICTIHQP</sequence>
<keyword evidence="5" id="KW-0547">Nucleotide-binding</keyword>
<evidence type="ECO:0000256" key="6">
    <source>
        <dbReference type="ARBA" id="ARBA00022840"/>
    </source>
</evidence>
<keyword evidence="8" id="KW-0472">Membrane</keyword>
<proteinExistence type="inferred from homology"/>
<dbReference type="InterPro" id="IPR027417">
    <property type="entry name" value="P-loop_NTPase"/>
</dbReference>
<dbReference type="InterPro" id="IPR017871">
    <property type="entry name" value="ABC_transporter-like_CS"/>
</dbReference>
<dbReference type="PANTHER" id="PTHR48041:SF105">
    <property type="entry name" value="FI02074P"/>
    <property type="match status" value="1"/>
</dbReference>
<evidence type="ECO:0000256" key="5">
    <source>
        <dbReference type="ARBA" id="ARBA00022741"/>
    </source>
</evidence>
<evidence type="ECO:0000256" key="1">
    <source>
        <dbReference type="ARBA" id="ARBA00004141"/>
    </source>
</evidence>
<feature type="domain" description="ABC transporter" evidence="9">
    <location>
        <begin position="12"/>
        <end position="204"/>
    </location>
</feature>
<keyword evidence="7" id="KW-1133">Transmembrane helix</keyword>
<evidence type="ECO:0000256" key="7">
    <source>
        <dbReference type="ARBA" id="ARBA00022989"/>
    </source>
</evidence>
<dbReference type="InterPro" id="IPR050352">
    <property type="entry name" value="ABCG_transporters"/>
</dbReference>
<name>A0A0T6BGB8_9SCAR</name>
<dbReference type="PROSITE" id="PS00211">
    <property type="entry name" value="ABC_TRANSPORTER_1"/>
    <property type="match status" value="1"/>
</dbReference>